<dbReference type="STRING" id="4829.A0A168R1R3"/>
<accession>A0A168R1R3</accession>
<evidence type="ECO:0000256" key="1">
    <source>
        <dbReference type="ARBA" id="ARBA00022443"/>
    </source>
</evidence>
<dbReference type="GO" id="GO:0042147">
    <property type="term" value="P:retrograde transport, endosome to Golgi"/>
    <property type="evidence" value="ECO:0007669"/>
    <property type="project" value="TreeGrafter"/>
</dbReference>
<dbReference type="SUPFAM" id="SSF50044">
    <property type="entry name" value="SH3-domain"/>
    <property type="match status" value="1"/>
</dbReference>
<dbReference type="InterPro" id="IPR036028">
    <property type="entry name" value="SH3-like_dom_sf"/>
</dbReference>
<feature type="domain" description="PH" evidence="6">
    <location>
        <begin position="343"/>
        <end position="439"/>
    </location>
</feature>
<dbReference type="InterPro" id="IPR001849">
    <property type="entry name" value="PH_domain"/>
</dbReference>
<dbReference type="Proteomes" id="UP000078561">
    <property type="component" value="Unassembled WGS sequence"/>
</dbReference>
<evidence type="ECO:0000256" key="3">
    <source>
        <dbReference type="PROSITE-ProRule" id="PRU00192"/>
    </source>
</evidence>
<dbReference type="InterPro" id="IPR045188">
    <property type="entry name" value="Boi1/Boi2-like"/>
</dbReference>
<dbReference type="InterPro" id="IPR011993">
    <property type="entry name" value="PH-like_dom_sf"/>
</dbReference>
<evidence type="ECO:0000313" key="9">
    <source>
        <dbReference type="Proteomes" id="UP000078561"/>
    </source>
</evidence>
<dbReference type="InterPro" id="IPR001452">
    <property type="entry name" value="SH3_domain"/>
</dbReference>
<dbReference type="PANTHER" id="PTHR22902">
    <property type="entry name" value="SESQUIPEDALIAN"/>
    <property type="match status" value="1"/>
</dbReference>
<dbReference type="PROSITE" id="PS50105">
    <property type="entry name" value="SAM_DOMAIN"/>
    <property type="match status" value="1"/>
</dbReference>
<dbReference type="InParanoid" id="A0A168R1R3"/>
<feature type="compositionally biased region" description="Low complexity" evidence="4">
    <location>
        <begin position="486"/>
        <end position="508"/>
    </location>
</feature>
<feature type="compositionally biased region" description="Polar residues" evidence="4">
    <location>
        <begin position="509"/>
        <end position="522"/>
    </location>
</feature>
<dbReference type="GO" id="GO:0005802">
    <property type="term" value="C:trans-Golgi network"/>
    <property type="evidence" value="ECO:0007669"/>
    <property type="project" value="TreeGrafter"/>
</dbReference>
<dbReference type="InterPro" id="IPR013761">
    <property type="entry name" value="SAM/pointed_sf"/>
</dbReference>
<keyword evidence="1 3" id="KW-0728">SH3 domain</keyword>
<dbReference type="SMART" id="SM00326">
    <property type="entry name" value="SH3"/>
    <property type="match status" value="1"/>
</dbReference>
<evidence type="ECO:0000256" key="2">
    <source>
        <dbReference type="ARBA" id="ARBA00022553"/>
    </source>
</evidence>
<sequence length="522" mass="59518">MDIVYVIHHFEAENEDEISLCIGDPVIVLERDDGFDDGWWQGRNVDGHQGLFPVNYTSSDPPSTTTTDEEEAEYEMTEDDESTISHPISTPSVSTITRPHQPSSFYSMRMDDDYNDDRISSRSTSSSNLMTINPPILSPNITFVSKNLQKAVRATLLSTTLSPTPPEQWEVEQVADWLTQLGFETVVDQFIDQEITGDVLLELSLQSLKELDINTFGKRFKIHSAILALREEIFRQDPFYLHPTKSCLSTTEDYHWMLTGQGHPPQKYSLQRSSLEEIMPHNYSSIGRSNSIVEHHPYRYHYPSPPQSPLTTTETVHSHSPNSFHHPSSPHRMSVSSQDDHVTPDMEGWLYKQGDKYKTWNKRWFVLKGSNLFYFKSPKDVRMKGIINLRGYRMVCDEMICVGQYSFKAQHEKERTFYFHAESDVSMRAWIQSLIKATIARDFNVPVVSTSTIPTVSLAIARRMNPRPPSTILYLNQSGDKSDPHLSSSPPLMISSFSDSTKSSIHSSRASIQDSNYSDQEG</sequence>
<proteinExistence type="predicted"/>
<dbReference type="CDD" id="cd09535">
    <property type="entry name" value="SAM_BOI-like_fungal"/>
    <property type="match status" value="1"/>
</dbReference>
<reference evidence="8" key="1">
    <citation type="submission" date="2016-04" db="EMBL/GenBank/DDBJ databases">
        <authorList>
            <person name="Evans L.H."/>
            <person name="Alamgir A."/>
            <person name="Owens N."/>
            <person name="Weber N.D."/>
            <person name="Virtaneva K."/>
            <person name="Barbian K."/>
            <person name="Babar A."/>
            <person name="Rosenke K."/>
        </authorList>
    </citation>
    <scope>NUCLEOTIDE SEQUENCE [LARGE SCALE GENOMIC DNA]</scope>
    <source>
        <strain evidence="8">CBS 101.48</strain>
    </source>
</reference>
<name>A0A168R1R3_ABSGL</name>
<evidence type="ECO:0000313" key="8">
    <source>
        <dbReference type="EMBL" id="SAM05952.1"/>
    </source>
</evidence>
<evidence type="ECO:0000259" key="7">
    <source>
        <dbReference type="PROSITE" id="PS50105"/>
    </source>
</evidence>
<dbReference type="Pfam" id="PF07647">
    <property type="entry name" value="SAM_2"/>
    <property type="match status" value="1"/>
</dbReference>
<feature type="compositionally biased region" description="Low complexity" evidence="4">
    <location>
        <begin position="318"/>
        <end position="331"/>
    </location>
</feature>
<dbReference type="Gene3D" id="2.30.29.30">
    <property type="entry name" value="Pleckstrin-homology domain (PH domain)/Phosphotyrosine-binding domain (PTB)"/>
    <property type="match status" value="1"/>
</dbReference>
<dbReference type="SMART" id="SM00454">
    <property type="entry name" value="SAM"/>
    <property type="match status" value="1"/>
</dbReference>
<feature type="region of interest" description="Disordered" evidence="4">
    <location>
        <begin position="304"/>
        <end position="338"/>
    </location>
</feature>
<feature type="region of interest" description="Disordered" evidence="4">
    <location>
        <begin position="471"/>
        <end position="522"/>
    </location>
</feature>
<dbReference type="PROSITE" id="PS50002">
    <property type="entry name" value="SH3"/>
    <property type="match status" value="1"/>
</dbReference>
<dbReference type="Gene3D" id="2.30.30.40">
    <property type="entry name" value="SH3 Domains"/>
    <property type="match status" value="1"/>
</dbReference>
<feature type="region of interest" description="Disordered" evidence="4">
    <location>
        <begin position="52"/>
        <end position="102"/>
    </location>
</feature>
<feature type="domain" description="SAM" evidence="7">
    <location>
        <begin position="169"/>
        <end position="232"/>
    </location>
</feature>
<evidence type="ECO:0000259" key="5">
    <source>
        <dbReference type="PROSITE" id="PS50002"/>
    </source>
</evidence>
<dbReference type="FunCoup" id="A0A168R1R3">
    <property type="interactions" value="89"/>
</dbReference>
<dbReference type="GO" id="GO:0005769">
    <property type="term" value="C:early endosome"/>
    <property type="evidence" value="ECO:0007669"/>
    <property type="project" value="TreeGrafter"/>
</dbReference>
<dbReference type="PROSITE" id="PS50003">
    <property type="entry name" value="PH_DOMAIN"/>
    <property type="match status" value="1"/>
</dbReference>
<feature type="compositionally biased region" description="Low complexity" evidence="4">
    <location>
        <begin position="57"/>
        <end position="66"/>
    </location>
</feature>
<dbReference type="FunFam" id="2.30.29.30:FF:000286">
    <property type="entry name" value="PH-protein kinase domain containing protein"/>
    <property type="match status" value="1"/>
</dbReference>
<evidence type="ECO:0000259" key="6">
    <source>
        <dbReference type="PROSITE" id="PS50003"/>
    </source>
</evidence>
<dbReference type="GO" id="GO:0005829">
    <property type="term" value="C:cytosol"/>
    <property type="evidence" value="ECO:0007669"/>
    <property type="project" value="GOC"/>
</dbReference>
<dbReference type="AlphaFoldDB" id="A0A168R1R3"/>
<dbReference type="SMART" id="SM00233">
    <property type="entry name" value="PH"/>
    <property type="match status" value="1"/>
</dbReference>
<gene>
    <name evidence="8" type="primary">ABSGL_11827.1 scaffold 12340</name>
</gene>
<protein>
    <submittedName>
        <fullName evidence="8">Uncharacterized protein</fullName>
    </submittedName>
</protein>
<dbReference type="GO" id="GO:0055037">
    <property type="term" value="C:recycling endosome"/>
    <property type="evidence" value="ECO:0007669"/>
    <property type="project" value="TreeGrafter"/>
</dbReference>
<dbReference type="SUPFAM" id="SSF50729">
    <property type="entry name" value="PH domain-like"/>
    <property type="match status" value="1"/>
</dbReference>
<dbReference type="Pfam" id="PF14604">
    <property type="entry name" value="SH3_9"/>
    <property type="match status" value="1"/>
</dbReference>
<dbReference type="EMBL" id="LT554481">
    <property type="protein sequence ID" value="SAM05952.1"/>
    <property type="molecule type" value="Genomic_DNA"/>
</dbReference>
<organism evidence="8">
    <name type="scientific">Absidia glauca</name>
    <name type="common">Pin mould</name>
    <dbReference type="NCBI Taxonomy" id="4829"/>
    <lineage>
        <taxon>Eukaryota</taxon>
        <taxon>Fungi</taxon>
        <taxon>Fungi incertae sedis</taxon>
        <taxon>Mucoromycota</taxon>
        <taxon>Mucoromycotina</taxon>
        <taxon>Mucoromycetes</taxon>
        <taxon>Mucorales</taxon>
        <taxon>Cunninghamellaceae</taxon>
        <taxon>Absidia</taxon>
    </lineage>
</organism>
<dbReference type="GO" id="GO:0007032">
    <property type="term" value="P:endosome organization"/>
    <property type="evidence" value="ECO:0007669"/>
    <property type="project" value="TreeGrafter"/>
</dbReference>
<dbReference type="OrthoDB" id="73680at2759"/>
<dbReference type="OMA" id="HDHERTF"/>
<keyword evidence="2" id="KW-0597">Phosphoprotein</keyword>
<dbReference type="Gene3D" id="1.10.150.50">
    <property type="entry name" value="Transcription Factor, Ets-1"/>
    <property type="match status" value="1"/>
</dbReference>
<feature type="compositionally biased region" description="Polar residues" evidence="4">
    <location>
        <begin position="84"/>
        <end position="102"/>
    </location>
</feature>
<feature type="compositionally biased region" description="Acidic residues" evidence="4">
    <location>
        <begin position="67"/>
        <end position="82"/>
    </location>
</feature>
<dbReference type="Pfam" id="PF00169">
    <property type="entry name" value="PH"/>
    <property type="match status" value="1"/>
</dbReference>
<dbReference type="PANTHER" id="PTHR22902:SF27">
    <property type="entry name" value="PLECKSTRIN HOMOLOGY DOMAIN-CONTAINING FAMILY A MEMBER 3"/>
    <property type="match status" value="1"/>
</dbReference>
<dbReference type="CDD" id="cd00174">
    <property type="entry name" value="SH3"/>
    <property type="match status" value="1"/>
</dbReference>
<evidence type="ECO:0000256" key="4">
    <source>
        <dbReference type="SAM" id="MobiDB-lite"/>
    </source>
</evidence>
<feature type="domain" description="SH3" evidence="5">
    <location>
        <begin position="1"/>
        <end position="62"/>
    </location>
</feature>
<dbReference type="InterPro" id="IPR001660">
    <property type="entry name" value="SAM"/>
</dbReference>
<keyword evidence="9" id="KW-1185">Reference proteome</keyword>
<dbReference type="SUPFAM" id="SSF47769">
    <property type="entry name" value="SAM/Pointed domain"/>
    <property type="match status" value="1"/>
</dbReference>
<dbReference type="GO" id="GO:0001881">
    <property type="term" value="P:receptor recycling"/>
    <property type="evidence" value="ECO:0007669"/>
    <property type="project" value="TreeGrafter"/>
</dbReference>